<evidence type="ECO:0000313" key="3">
    <source>
        <dbReference type="Proteomes" id="UP000222564"/>
    </source>
</evidence>
<comment type="caution">
    <text evidence="2">The sequence shown here is derived from an EMBL/GenBank/DDBJ whole genome shotgun (WGS) entry which is preliminary data.</text>
</comment>
<dbReference type="InterPro" id="IPR002586">
    <property type="entry name" value="CobQ/CobB/MinD/ParA_Nub-bd_dom"/>
</dbReference>
<evidence type="ECO:0000313" key="2">
    <source>
        <dbReference type="EMBL" id="PHJ39168.1"/>
    </source>
</evidence>
<dbReference type="InterPro" id="IPR027417">
    <property type="entry name" value="P-loop_NTPase"/>
</dbReference>
<reference evidence="2 3" key="1">
    <citation type="submission" date="2013-09" db="EMBL/GenBank/DDBJ databases">
        <title>Biodegradation of hydrocarbons in the deep terrestrial subsurface : characterization of a microbial consortium composed of two Desulfotomaculum species originating from a deep geological formation.</title>
        <authorList>
            <person name="Aullo T."/>
            <person name="Berlendis S."/>
            <person name="Lascourreges J.-F."/>
            <person name="Dessort D."/>
            <person name="Saint-Laurent S."/>
            <person name="Schraauwers B."/>
            <person name="Mas J."/>
            <person name="Magot M."/>
            <person name="Ranchou-Peyruse A."/>
        </authorList>
    </citation>
    <scope>NUCLEOTIDE SEQUENCE [LARGE SCALE GENOMIC DNA]</scope>
    <source>
        <strain evidence="2 3">Bs107</strain>
    </source>
</reference>
<sequence>MQDDLIQKIREMHQYCTPEGIATALKIPLEAVYTVLEGKPLKIENRQVGEKPIILVKAAASSHPQKCIAIIRAKGGIGASTLAVHLANTISGKLNVLLIDLNPNGGDTKQYVLDKGLHLGQTGSLVAIRLTDNFYFHYPQPGEVKDSIKKAKENFDAIILDLPNAELKNLQEITQYCNTGIILLDTTLQGIEKLLSWHQMTALRSKFVVVNNGRQIETNEKILQELVQQFSDYDIEEGIYLPFSPELTDAFNRGDFVSRRSHYQEGVSSLVEAILPGLLNSKKSDTLFTKISRLFGGD</sequence>
<dbReference type="AlphaFoldDB" id="A0A2C6MG40"/>
<keyword evidence="3" id="KW-1185">Reference proteome</keyword>
<evidence type="ECO:0000259" key="1">
    <source>
        <dbReference type="Pfam" id="PF01656"/>
    </source>
</evidence>
<organism evidence="2 3">
    <name type="scientific">Desulforamulus profundi</name>
    <dbReference type="NCBI Taxonomy" id="1383067"/>
    <lineage>
        <taxon>Bacteria</taxon>
        <taxon>Bacillati</taxon>
        <taxon>Bacillota</taxon>
        <taxon>Clostridia</taxon>
        <taxon>Eubacteriales</taxon>
        <taxon>Peptococcaceae</taxon>
        <taxon>Desulforamulus</taxon>
    </lineage>
</organism>
<dbReference type="Proteomes" id="UP000222564">
    <property type="component" value="Unassembled WGS sequence"/>
</dbReference>
<accession>A0A2C6MG40</accession>
<dbReference type="SUPFAM" id="SSF52540">
    <property type="entry name" value="P-loop containing nucleoside triphosphate hydrolases"/>
    <property type="match status" value="1"/>
</dbReference>
<name>A0A2C6MG40_9FIRM</name>
<dbReference type="EMBL" id="AWQQ01000032">
    <property type="protein sequence ID" value="PHJ39168.1"/>
    <property type="molecule type" value="Genomic_DNA"/>
</dbReference>
<dbReference type="Pfam" id="PF01656">
    <property type="entry name" value="CbiA"/>
    <property type="match status" value="1"/>
</dbReference>
<protein>
    <recommendedName>
        <fullName evidence="1">CobQ/CobB/MinD/ParA nucleotide binding domain-containing protein</fullName>
    </recommendedName>
</protein>
<feature type="domain" description="CobQ/CobB/MinD/ParA nucleotide binding" evidence="1">
    <location>
        <begin position="68"/>
        <end position="254"/>
    </location>
</feature>
<dbReference type="OrthoDB" id="9794577at2"/>
<dbReference type="Gene3D" id="3.40.50.300">
    <property type="entry name" value="P-loop containing nucleotide triphosphate hydrolases"/>
    <property type="match status" value="1"/>
</dbReference>
<proteinExistence type="predicted"/>
<gene>
    <name evidence="2" type="ORF">P378_05185</name>
</gene>
<dbReference type="RefSeq" id="WP_099082423.1">
    <property type="nucleotide sequence ID" value="NZ_AWQQ01000032.1"/>
</dbReference>